<gene>
    <name evidence="1" type="ORF">DSO57_1025730</name>
</gene>
<keyword evidence="2" id="KW-1185">Reference proteome</keyword>
<comment type="caution">
    <text evidence="1">The sequence shown here is derived from an EMBL/GenBank/DDBJ whole genome shotgun (WGS) entry which is preliminary data.</text>
</comment>
<organism evidence="1 2">
    <name type="scientific">Entomophthora muscae</name>
    <dbReference type="NCBI Taxonomy" id="34485"/>
    <lineage>
        <taxon>Eukaryota</taxon>
        <taxon>Fungi</taxon>
        <taxon>Fungi incertae sedis</taxon>
        <taxon>Zoopagomycota</taxon>
        <taxon>Entomophthoromycotina</taxon>
        <taxon>Entomophthoromycetes</taxon>
        <taxon>Entomophthorales</taxon>
        <taxon>Entomophthoraceae</taxon>
        <taxon>Entomophthora</taxon>
    </lineage>
</organism>
<sequence>MKYWLQQGESLEAAVTWQKEGITTKSHMTIGPLKISVEAWREWRNVTSIAEVAAWIANGFTPTTAAPWVEHKVYPEAAALLQQKVTPREASVWTQSGIEIEVLLEWRTAIPCATEAAAFFNENLSQKKRQHEAVSFQNIGWIPETVINWLRTIKVTFGEIRKYFHPNIGPESAAVWKQHGFAPGEAKLWADLIVDVKVAITLRSHNILPITIARFIERKYTLDEAIMYAMEGTPPERARPPQNANHPKTLYSERVKRGKEPSMSGPIPFEDFIHDHMSQGNPYKSMSKSYIKNAIRIYLNNLLGGSLRGYLQSIFTTLDNEFKDIEVDHKWSPENGYIDIGFPDTTTRDTAARLEFIHNNNQLKVNITRYAHHKAKWVTFTNLPTDKSSEWVREAIITGAAYYGTVLKCREEGNFKARCMRPTTLHILLEAAPIVRSRNTVLPRFVRLPGCNGSVIYVEPKNARQVCNFCFAMGHNIHQCHIKKGVHIRDYEMDVDKGVTKLGNKTFVRPKPVLWIPPEVNEIFAMRAIQRSLEERHKSDRECEEELTNAEETGDFKDPSVPDEARMDDGSNISDRIIHPDLDEWQKNQDKINKPQKKPLKQKNASQDQASQAPLKGFTISDPKLRKNGQRKGNPIPVPSKRPPQDMETNFSENEFAQYRAQNSTIPGIQGSAWNPLNRTSTRPDTPALANNKPNQPHTRGSGRRE</sequence>
<evidence type="ECO:0000313" key="1">
    <source>
        <dbReference type="EMBL" id="KAJ9088178.1"/>
    </source>
</evidence>
<dbReference type="EMBL" id="QTSX02000146">
    <property type="protein sequence ID" value="KAJ9088178.1"/>
    <property type="molecule type" value="Genomic_DNA"/>
</dbReference>
<proteinExistence type="predicted"/>
<reference evidence="1" key="1">
    <citation type="submission" date="2022-04" db="EMBL/GenBank/DDBJ databases">
        <title>Genome of the entomopathogenic fungus Entomophthora muscae.</title>
        <authorList>
            <person name="Elya C."/>
            <person name="Lovett B.R."/>
            <person name="Lee E."/>
            <person name="Macias A.M."/>
            <person name="Hajek A.E."/>
            <person name="De Bivort B.L."/>
            <person name="Kasson M.T."/>
            <person name="De Fine Licht H.H."/>
            <person name="Stajich J.E."/>
        </authorList>
    </citation>
    <scope>NUCLEOTIDE SEQUENCE</scope>
    <source>
        <strain evidence="1">Berkeley</strain>
    </source>
</reference>
<dbReference type="Proteomes" id="UP001165960">
    <property type="component" value="Unassembled WGS sequence"/>
</dbReference>
<evidence type="ECO:0000313" key="2">
    <source>
        <dbReference type="Proteomes" id="UP001165960"/>
    </source>
</evidence>
<protein>
    <submittedName>
        <fullName evidence="1">Uncharacterized protein</fullName>
    </submittedName>
</protein>
<accession>A0ACC2UMA7</accession>
<name>A0ACC2UMA7_9FUNG</name>